<organism evidence="1 2">
    <name type="scientific">Streptomyces violaceoruber</name>
    <dbReference type="NCBI Taxonomy" id="1935"/>
    <lineage>
        <taxon>Bacteria</taxon>
        <taxon>Bacillati</taxon>
        <taxon>Actinomycetota</taxon>
        <taxon>Actinomycetes</taxon>
        <taxon>Kitasatosporales</taxon>
        <taxon>Streptomycetaceae</taxon>
        <taxon>Streptomyces</taxon>
        <taxon>Streptomyces violaceoruber group</taxon>
    </lineage>
</organism>
<gene>
    <name evidence="1" type="ORF">B1H20_08075</name>
</gene>
<evidence type="ECO:0000313" key="2">
    <source>
        <dbReference type="Proteomes" id="UP000192445"/>
    </source>
</evidence>
<dbReference type="RefSeq" id="WP_083192297.1">
    <property type="nucleotide sequence ID" value="NZ_CP020570.1"/>
</dbReference>
<dbReference type="KEGG" id="svu:B1H20_08075"/>
<reference evidence="1 2" key="1">
    <citation type="submission" date="2017-03" db="EMBL/GenBank/DDBJ databases">
        <title>Complete Genome Sequence of a natural compounds producer, Streptomyces violaceus S21.</title>
        <authorList>
            <person name="Zhong C."/>
            <person name="Zhao Z."/>
            <person name="Fu J."/>
            <person name="Zong G."/>
            <person name="Qin R."/>
            <person name="Cao G."/>
        </authorList>
    </citation>
    <scope>NUCLEOTIDE SEQUENCE [LARGE SCALE GENOMIC DNA]</scope>
    <source>
        <strain evidence="1 2">S21</strain>
    </source>
</reference>
<evidence type="ECO:0000313" key="1">
    <source>
        <dbReference type="EMBL" id="ARF61374.1"/>
    </source>
</evidence>
<dbReference type="Proteomes" id="UP000192445">
    <property type="component" value="Chromosome"/>
</dbReference>
<accession>A0A1V0U7Z7</accession>
<proteinExistence type="predicted"/>
<name>A0A1V0U7Z7_STRVN</name>
<dbReference type="OrthoDB" id="4535590at2"/>
<dbReference type="EMBL" id="CP020570">
    <property type="protein sequence ID" value="ARF61374.1"/>
    <property type="molecule type" value="Genomic_DNA"/>
</dbReference>
<protein>
    <submittedName>
        <fullName evidence="1">Uncharacterized protein</fullName>
    </submittedName>
</protein>
<sequence length="254" mass="28445">MLPDTSPPPLRLDRALDALTDAFRGMTARADEVQCDCHWGGAEELALLKTPGALLDPDLLRRAWDAPDWGDHGAVLRRILPQFARALVRGEVKPASGMYKVGRSFARGHWQRWPAQQSAAVREFLHAWWAHSLLDPVPAVPVHDLLALCAEAAGTAAPWLAVWESVRGEVSDQHLAEAAAGWEYGLLGDQLPWDSWDDEDESGLRGELSAWLVRHVPERLRTREGCETLLHRVRLIGLAGPDRWEDPHWPGHRY</sequence>
<dbReference type="STRING" id="1935.B1H20_08075"/>
<dbReference type="AlphaFoldDB" id="A0A1V0U7Z7"/>